<evidence type="ECO:0000313" key="1">
    <source>
        <dbReference type="EMBL" id="KAG7537502.1"/>
    </source>
</evidence>
<reference evidence="1 2" key="1">
    <citation type="submission" date="2020-12" db="EMBL/GenBank/DDBJ databases">
        <title>Concerted genomic and epigenomic changes stabilize Arabidopsis allopolyploids.</title>
        <authorList>
            <person name="Chen Z."/>
        </authorList>
    </citation>
    <scope>NUCLEOTIDE SEQUENCE [LARGE SCALE GENOMIC DNA]</scope>
    <source>
        <strain evidence="1">As9502</strain>
        <tissue evidence="1">Leaf</tissue>
    </source>
</reference>
<dbReference type="EMBL" id="JAEFBJ010000013">
    <property type="protein sequence ID" value="KAG7537502.1"/>
    <property type="molecule type" value="Genomic_DNA"/>
</dbReference>
<organism evidence="1 2">
    <name type="scientific">Arabidopsis suecica</name>
    <name type="common">Swedish thale-cress</name>
    <name type="synonym">Cardaminopsis suecica</name>
    <dbReference type="NCBI Taxonomy" id="45249"/>
    <lineage>
        <taxon>Eukaryota</taxon>
        <taxon>Viridiplantae</taxon>
        <taxon>Streptophyta</taxon>
        <taxon>Embryophyta</taxon>
        <taxon>Tracheophyta</taxon>
        <taxon>Spermatophyta</taxon>
        <taxon>Magnoliopsida</taxon>
        <taxon>eudicotyledons</taxon>
        <taxon>Gunneridae</taxon>
        <taxon>Pentapetalae</taxon>
        <taxon>rosids</taxon>
        <taxon>malvids</taxon>
        <taxon>Brassicales</taxon>
        <taxon>Brassicaceae</taxon>
        <taxon>Camelineae</taxon>
        <taxon>Arabidopsis</taxon>
    </lineage>
</organism>
<sequence length="128" mass="14345">MASWNRGKTFSGNILGPDVGFLVLEALYFELTCVICFRNTQDLSNSRGLFEDKMSRRLCQSSKSGVNIQTILEADKTIKDQNVVSGSTSKEPVKVSRFVPGAVKHHHRRAPLLFADYPKPSTRPPRHN</sequence>
<dbReference type="AlphaFoldDB" id="A0A8T1XXH8"/>
<name>A0A8T1XXH8_ARASU</name>
<protein>
    <submittedName>
        <fullName evidence="1">Uncharacterized protein</fullName>
    </submittedName>
</protein>
<comment type="caution">
    <text evidence="1">The sequence shown here is derived from an EMBL/GenBank/DDBJ whole genome shotgun (WGS) entry which is preliminary data.</text>
</comment>
<keyword evidence="2" id="KW-1185">Reference proteome</keyword>
<proteinExistence type="predicted"/>
<gene>
    <name evidence="1" type="ORF">ISN44_As13g013830</name>
</gene>
<dbReference type="Proteomes" id="UP000694251">
    <property type="component" value="Chromosome 13"/>
</dbReference>
<evidence type="ECO:0000313" key="2">
    <source>
        <dbReference type="Proteomes" id="UP000694251"/>
    </source>
</evidence>
<accession>A0A8T1XXH8</accession>